<feature type="transmembrane region" description="Helical" evidence="3">
    <location>
        <begin position="110"/>
        <end position="128"/>
    </location>
</feature>
<keyword evidence="4" id="KW-1185">Reference proteome</keyword>
<feature type="transmembrane region" description="Helical" evidence="3">
    <location>
        <begin position="62"/>
        <end position="83"/>
    </location>
</feature>
<evidence type="ECO:0000256" key="2">
    <source>
        <dbReference type="ARBA" id="ARBA00023239"/>
    </source>
</evidence>
<dbReference type="PANTHER" id="PTHR45627">
    <property type="entry name" value="ADENYLATE CYCLASE TYPE 1"/>
    <property type="match status" value="1"/>
</dbReference>
<dbReference type="WBParaSite" id="nRc.2.0.1.t27696-RA">
    <property type="protein sequence ID" value="nRc.2.0.1.t27696-RA"/>
    <property type="gene ID" value="nRc.2.0.1.g27696"/>
</dbReference>
<protein>
    <submittedName>
        <fullName evidence="5">Uncharacterized protein</fullName>
    </submittedName>
</protein>
<name>A0A915JP30_ROMCU</name>
<accession>A0A915JP30</accession>
<dbReference type="GO" id="GO:0004016">
    <property type="term" value="F:adenylate cyclase activity"/>
    <property type="evidence" value="ECO:0007669"/>
    <property type="project" value="TreeGrafter"/>
</dbReference>
<dbReference type="Proteomes" id="UP000887565">
    <property type="component" value="Unplaced"/>
</dbReference>
<keyword evidence="3" id="KW-1133">Transmembrane helix</keyword>
<keyword evidence="3" id="KW-0812">Transmembrane</keyword>
<feature type="transmembrane region" description="Helical" evidence="3">
    <location>
        <begin position="213"/>
        <end position="234"/>
    </location>
</feature>
<proteinExistence type="predicted"/>
<dbReference type="AlphaFoldDB" id="A0A915JP30"/>
<evidence type="ECO:0000256" key="3">
    <source>
        <dbReference type="SAM" id="Phobius"/>
    </source>
</evidence>
<dbReference type="GO" id="GO:0007189">
    <property type="term" value="P:adenylate cyclase-activating G protein-coupled receptor signaling pathway"/>
    <property type="evidence" value="ECO:0007669"/>
    <property type="project" value="TreeGrafter"/>
</dbReference>
<evidence type="ECO:0000313" key="4">
    <source>
        <dbReference type="Proteomes" id="UP000887565"/>
    </source>
</evidence>
<feature type="transmembrane region" description="Helical" evidence="3">
    <location>
        <begin position="35"/>
        <end position="56"/>
    </location>
</feature>
<dbReference type="GO" id="GO:0005886">
    <property type="term" value="C:plasma membrane"/>
    <property type="evidence" value="ECO:0007669"/>
    <property type="project" value="TreeGrafter"/>
</dbReference>
<dbReference type="GO" id="GO:0000166">
    <property type="term" value="F:nucleotide binding"/>
    <property type="evidence" value="ECO:0007669"/>
    <property type="project" value="UniProtKB-KW"/>
</dbReference>
<organism evidence="4 5">
    <name type="scientific">Romanomermis culicivorax</name>
    <name type="common">Nematode worm</name>
    <dbReference type="NCBI Taxonomy" id="13658"/>
    <lineage>
        <taxon>Eukaryota</taxon>
        <taxon>Metazoa</taxon>
        <taxon>Ecdysozoa</taxon>
        <taxon>Nematoda</taxon>
        <taxon>Enoplea</taxon>
        <taxon>Dorylaimia</taxon>
        <taxon>Mermithida</taxon>
        <taxon>Mermithoidea</taxon>
        <taxon>Mermithidae</taxon>
        <taxon>Romanomermis</taxon>
    </lineage>
</organism>
<evidence type="ECO:0000313" key="5">
    <source>
        <dbReference type="WBParaSite" id="nRc.2.0.1.t27696-RA"/>
    </source>
</evidence>
<reference evidence="5" key="1">
    <citation type="submission" date="2022-11" db="UniProtKB">
        <authorList>
            <consortium name="WormBaseParasite"/>
        </authorList>
    </citation>
    <scope>IDENTIFICATION</scope>
</reference>
<feature type="transmembrane region" description="Helical" evidence="3">
    <location>
        <begin position="189"/>
        <end position="206"/>
    </location>
</feature>
<keyword evidence="1" id="KW-0547">Nucleotide-binding</keyword>
<sequence>MSIDRLKKEFCKPIVLTFRNSKIEEKYSKARDFTFSSQIVCCLIVLFIICLVQILVVPKPTSFLIVSLLSSLYIVGFLTLVSLTDSSNSFCNSWKDIGLFIKRRRSLRNLVLFLITSCLYAPVLAQMFSTKAPVPANCTVKAGNLSVEFSPSDHVLSYSMDWPLYLEEECIEANHYIWNTEQKFRMERYALSSIVLASLTCSVFLFTVTTVKLLILICLLSTVGFAYFLVYGAAVASDDSEFGYFRYLARYRDFFSGVKPPISDKNGSSLTELGIQEATSPAFMTSGDFCGI</sequence>
<evidence type="ECO:0000256" key="1">
    <source>
        <dbReference type="ARBA" id="ARBA00022741"/>
    </source>
</evidence>
<keyword evidence="3" id="KW-0472">Membrane</keyword>
<dbReference type="PANTHER" id="PTHR45627:SF16">
    <property type="entry name" value="ADENYLATE CYCLASE"/>
    <property type="match status" value="1"/>
</dbReference>
<keyword evidence="2" id="KW-0456">Lyase</keyword>